<organism evidence="6 7">
    <name type="scientific">Sphingomonas aquatilis</name>
    <dbReference type="NCBI Taxonomy" id="93063"/>
    <lineage>
        <taxon>Bacteria</taxon>
        <taxon>Pseudomonadati</taxon>
        <taxon>Pseudomonadota</taxon>
        <taxon>Alphaproteobacteria</taxon>
        <taxon>Sphingomonadales</taxon>
        <taxon>Sphingomonadaceae</taxon>
        <taxon>Sphingomonas</taxon>
    </lineage>
</organism>
<dbReference type="EMBL" id="JACIDB010000012">
    <property type="protein sequence ID" value="MBB3877177.1"/>
    <property type="molecule type" value="Genomic_DNA"/>
</dbReference>
<dbReference type="Pfam" id="PF01323">
    <property type="entry name" value="DSBA"/>
    <property type="match status" value="1"/>
</dbReference>
<evidence type="ECO:0000256" key="4">
    <source>
        <dbReference type="ARBA" id="ARBA00023284"/>
    </source>
</evidence>
<dbReference type="Gene3D" id="3.40.30.10">
    <property type="entry name" value="Glutaredoxin"/>
    <property type="match status" value="1"/>
</dbReference>
<dbReference type="SUPFAM" id="SSF52833">
    <property type="entry name" value="Thioredoxin-like"/>
    <property type="match status" value="1"/>
</dbReference>
<dbReference type="PANTHER" id="PTHR13887:SF14">
    <property type="entry name" value="DISULFIDE BOND FORMATION PROTEIN D"/>
    <property type="match status" value="1"/>
</dbReference>
<accession>A0AAW3TW22</accession>
<evidence type="ECO:0000259" key="5">
    <source>
        <dbReference type="Pfam" id="PF01323"/>
    </source>
</evidence>
<reference evidence="6 7" key="1">
    <citation type="submission" date="2020-08" db="EMBL/GenBank/DDBJ databases">
        <title>Genomic Encyclopedia of Type Strains, Phase IV (KMG-IV): sequencing the most valuable type-strain genomes for metagenomic binning, comparative biology and taxonomic classification.</title>
        <authorList>
            <person name="Goeker M."/>
        </authorList>
    </citation>
    <scope>NUCLEOTIDE SEQUENCE [LARGE SCALE GENOMIC DNA]</scope>
    <source>
        <strain evidence="6 7">DSM 15581</strain>
    </source>
</reference>
<evidence type="ECO:0000256" key="3">
    <source>
        <dbReference type="ARBA" id="ARBA00023157"/>
    </source>
</evidence>
<comment type="caution">
    <text evidence="6">The sequence shown here is derived from an EMBL/GenBank/DDBJ whole genome shotgun (WGS) entry which is preliminary data.</text>
</comment>
<evidence type="ECO:0000313" key="6">
    <source>
        <dbReference type="EMBL" id="MBB3877177.1"/>
    </source>
</evidence>
<keyword evidence="7" id="KW-1185">Reference proteome</keyword>
<keyword evidence="4" id="KW-0676">Redox-active center</keyword>
<dbReference type="GO" id="GO:0016491">
    <property type="term" value="F:oxidoreductase activity"/>
    <property type="evidence" value="ECO:0007669"/>
    <property type="project" value="UniProtKB-KW"/>
</dbReference>
<dbReference type="RefSeq" id="WP_164541310.1">
    <property type="nucleotide sequence ID" value="NZ_JACIDB010000012.1"/>
</dbReference>
<dbReference type="Proteomes" id="UP000528945">
    <property type="component" value="Unassembled WGS sequence"/>
</dbReference>
<feature type="domain" description="DSBA-like thioredoxin" evidence="5">
    <location>
        <begin position="13"/>
        <end position="157"/>
    </location>
</feature>
<proteinExistence type="predicted"/>
<dbReference type="AlphaFoldDB" id="A0AAW3TW22"/>
<dbReference type="InterPro" id="IPR001853">
    <property type="entry name" value="DSBA-like_thioredoxin_dom"/>
</dbReference>
<keyword evidence="3" id="KW-1015">Disulfide bond</keyword>
<dbReference type="InterPro" id="IPR036249">
    <property type="entry name" value="Thioredoxin-like_sf"/>
</dbReference>
<keyword evidence="2" id="KW-0560">Oxidoreductase</keyword>
<protein>
    <submittedName>
        <fullName evidence="6">Protein-disulfide isomerase</fullName>
    </submittedName>
</protein>
<evidence type="ECO:0000256" key="2">
    <source>
        <dbReference type="ARBA" id="ARBA00023002"/>
    </source>
</evidence>
<evidence type="ECO:0000256" key="1">
    <source>
        <dbReference type="ARBA" id="ARBA00022729"/>
    </source>
</evidence>
<name>A0AAW3TW22_9SPHN</name>
<dbReference type="GO" id="GO:0016853">
    <property type="term" value="F:isomerase activity"/>
    <property type="evidence" value="ECO:0007669"/>
    <property type="project" value="UniProtKB-KW"/>
</dbReference>
<keyword evidence="1" id="KW-0732">Signal</keyword>
<keyword evidence="6" id="KW-0413">Isomerase</keyword>
<gene>
    <name evidence="6" type="ORF">GGR47_003445</name>
</gene>
<dbReference type="PANTHER" id="PTHR13887">
    <property type="entry name" value="GLUTATHIONE S-TRANSFERASE KAPPA"/>
    <property type="match status" value="1"/>
</dbReference>
<sequence length="162" mass="17576">MPIAGPRDATTVVSVFSDYRCGHCRAFHAVLDGFRRDNPNVRIVYRDWPVLGSASKEAARWAIASAMQGRHAAFHDALMAAPKEMSVNDLSQAAAHAGLNMDRLRRDLVSREDAIDATLRETDALAHSYGLQGTPGIVIGKLVIPGAIDRAMLDRAVATVRN</sequence>
<evidence type="ECO:0000313" key="7">
    <source>
        <dbReference type="Proteomes" id="UP000528945"/>
    </source>
</evidence>